<dbReference type="InterPro" id="IPR045087">
    <property type="entry name" value="Cu-oxidase_fam"/>
</dbReference>
<dbReference type="GO" id="GO:0048046">
    <property type="term" value="C:apoplast"/>
    <property type="evidence" value="ECO:0007669"/>
    <property type="project" value="UniProtKB-SubCell"/>
</dbReference>
<dbReference type="GO" id="GO:0046274">
    <property type="term" value="P:lignin catabolic process"/>
    <property type="evidence" value="ECO:0007669"/>
    <property type="project" value="UniProtKB-KW"/>
</dbReference>
<comment type="caution">
    <text evidence="18">The sequence shown here is derived from an EMBL/GenBank/DDBJ whole genome shotgun (WGS) entry which is preliminary data.</text>
</comment>
<dbReference type="InterPro" id="IPR017761">
    <property type="entry name" value="Laccase"/>
</dbReference>
<dbReference type="OrthoDB" id="2121828at2759"/>
<evidence type="ECO:0000256" key="3">
    <source>
        <dbReference type="ARBA" id="ARBA00002075"/>
    </source>
</evidence>
<evidence type="ECO:0000256" key="13">
    <source>
        <dbReference type="ARBA" id="ARBA00023185"/>
    </source>
</evidence>
<feature type="domain" description="Plastocyanin-like" evidence="17">
    <location>
        <begin position="36"/>
        <end position="149"/>
    </location>
</feature>
<evidence type="ECO:0000313" key="19">
    <source>
        <dbReference type="Proteomes" id="UP000729402"/>
    </source>
</evidence>
<keyword evidence="9" id="KW-0479">Metal-binding</keyword>
<dbReference type="EC" id="1.10.3.2" evidence="6"/>
<dbReference type="Pfam" id="PF07731">
    <property type="entry name" value="Cu-oxidase_2"/>
    <property type="match status" value="1"/>
</dbReference>
<dbReference type="CDD" id="cd13875">
    <property type="entry name" value="CuRO_2_LCC_plant"/>
    <property type="match status" value="1"/>
</dbReference>
<evidence type="ECO:0000256" key="8">
    <source>
        <dbReference type="ARBA" id="ARBA00022525"/>
    </source>
</evidence>
<keyword evidence="11" id="KW-0560">Oxidoreductase</keyword>
<keyword evidence="7" id="KW-0052">Apoplast</keyword>
<dbReference type="FunFam" id="2.60.40.420:FF:000062">
    <property type="entry name" value="Laccase"/>
    <property type="match status" value="1"/>
</dbReference>
<evidence type="ECO:0000259" key="17">
    <source>
        <dbReference type="Pfam" id="PF07732"/>
    </source>
</evidence>
<dbReference type="PROSITE" id="PS00079">
    <property type="entry name" value="MULTICOPPER_OXIDASE1"/>
    <property type="match status" value="1"/>
</dbReference>
<dbReference type="EMBL" id="JAAALK010000282">
    <property type="protein sequence ID" value="KAG8078458.1"/>
    <property type="molecule type" value="Genomic_DNA"/>
</dbReference>
<accession>A0A8J5TCL5</accession>
<comment type="cofactor">
    <cofactor evidence="2">
        <name>Cu cation</name>
        <dbReference type="ChEBI" id="CHEBI:23378"/>
    </cofactor>
</comment>
<sequence length="577" mass="62661">MASVSYLLRCSVLVGVLTLFAVDEAKGDTREYQFDVQMLNVTRLCSSKNVVTVNGQFPGPTVFAREGDLVVVRVVNHATYNMSIHWHGIRQLRSGWADGPAYITQCPIQPGGSYVYKFTVTGQRGTLWWHAHLSWLRATVYGAIVILPKLGVPYPFPAPDKEVPVVFGEWWTADTEAVVSQAMQTGGGPNVSDAFTINGLPGPLYNCSAKDTFKLKVEPGKTYMLRLINAALNDEIFFSIAGHNLTVVDVDAVYVKPFTVDTLIITPGQTTNVLLTAKPSYPGATFYMLAAPYSTAASGTFDNTTVAGILEYEDPSSHSSAAFDKNLPVLKPTLPQINDTNFVSNFTAKLRSLATAEYPANVPQQVDRKFFFTVGLGTHPCAVNGTCQGPNGSRFAAALNNVSFVLPTTALLQSHFTGRSNGVYSSNFPAMPLSPFNYTGTPPNNTNVSNGTRLVVLPYGTSVELVMQGTSILGAESHPFHLHGFNFFVVGQGFGNFDPANDPAKYNLVDPVERNTVGVPAAGWVAIRFLADNPGVWFMHCHLEVHVSWGLKMAWVVQDGRLPNQKILSPPSDLPKC</sequence>
<proteinExistence type="inferred from homology"/>
<dbReference type="InterPro" id="IPR033138">
    <property type="entry name" value="Cu_oxidase_CS"/>
</dbReference>
<dbReference type="InterPro" id="IPR002355">
    <property type="entry name" value="Cu_oxidase_Cu_BS"/>
</dbReference>
<reference evidence="18" key="1">
    <citation type="journal article" date="2021" name="bioRxiv">
        <title>Whole Genome Assembly and Annotation of Northern Wild Rice, Zizania palustris L., Supports a Whole Genome Duplication in the Zizania Genus.</title>
        <authorList>
            <person name="Haas M."/>
            <person name="Kono T."/>
            <person name="Macchietto M."/>
            <person name="Millas R."/>
            <person name="McGilp L."/>
            <person name="Shao M."/>
            <person name="Duquette J."/>
            <person name="Hirsch C.N."/>
            <person name="Kimball J."/>
        </authorList>
    </citation>
    <scope>NUCLEOTIDE SEQUENCE</scope>
    <source>
        <tissue evidence="18">Fresh leaf tissue</tissue>
    </source>
</reference>
<evidence type="ECO:0000256" key="4">
    <source>
        <dbReference type="ARBA" id="ARBA00004271"/>
    </source>
</evidence>
<dbReference type="PROSITE" id="PS00080">
    <property type="entry name" value="MULTICOPPER_OXIDASE2"/>
    <property type="match status" value="1"/>
</dbReference>
<dbReference type="CDD" id="cd13849">
    <property type="entry name" value="CuRO_1_LCC_plant"/>
    <property type="match status" value="1"/>
</dbReference>
<dbReference type="NCBIfam" id="TIGR03389">
    <property type="entry name" value="laccase"/>
    <property type="match status" value="1"/>
</dbReference>
<keyword evidence="14" id="KW-0732">Signal</keyword>
<evidence type="ECO:0000259" key="15">
    <source>
        <dbReference type="Pfam" id="PF00394"/>
    </source>
</evidence>
<evidence type="ECO:0000256" key="2">
    <source>
        <dbReference type="ARBA" id="ARBA00001935"/>
    </source>
</evidence>
<dbReference type="InterPro" id="IPR034289">
    <property type="entry name" value="CuRO_3_LCC"/>
</dbReference>
<feature type="domain" description="Plastocyanin-like" evidence="16">
    <location>
        <begin position="438"/>
        <end position="559"/>
    </location>
</feature>
<feature type="domain" description="Plastocyanin-like" evidence="15">
    <location>
        <begin position="162"/>
        <end position="313"/>
    </location>
</feature>
<evidence type="ECO:0000256" key="9">
    <source>
        <dbReference type="ARBA" id="ARBA00022723"/>
    </source>
</evidence>
<evidence type="ECO:0000256" key="10">
    <source>
        <dbReference type="ARBA" id="ARBA00022737"/>
    </source>
</evidence>
<dbReference type="PANTHER" id="PTHR11709">
    <property type="entry name" value="MULTI-COPPER OXIDASE"/>
    <property type="match status" value="1"/>
</dbReference>
<evidence type="ECO:0000256" key="12">
    <source>
        <dbReference type="ARBA" id="ARBA00023008"/>
    </source>
</evidence>
<evidence type="ECO:0000256" key="6">
    <source>
        <dbReference type="ARBA" id="ARBA00012297"/>
    </source>
</evidence>
<comment type="similarity">
    <text evidence="5">Belongs to the multicopper oxidase family.</text>
</comment>
<dbReference type="GO" id="GO:0052716">
    <property type="term" value="F:hydroquinone:oxygen oxidoreductase activity"/>
    <property type="evidence" value="ECO:0007669"/>
    <property type="project" value="UniProtKB-EC"/>
</dbReference>
<evidence type="ECO:0000256" key="5">
    <source>
        <dbReference type="ARBA" id="ARBA00010609"/>
    </source>
</evidence>
<evidence type="ECO:0000256" key="7">
    <source>
        <dbReference type="ARBA" id="ARBA00022523"/>
    </source>
</evidence>
<dbReference type="PANTHER" id="PTHR11709:SF101">
    <property type="entry name" value="LACCASE"/>
    <property type="match status" value="1"/>
</dbReference>
<keyword evidence="8" id="KW-0964">Secreted</keyword>
<dbReference type="FunFam" id="2.60.40.420:FF:000049">
    <property type="entry name" value="Laccase"/>
    <property type="match status" value="1"/>
</dbReference>
<gene>
    <name evidence="18" type="ORF">GUJ93_ZPchr0007g4610</name>
</gene>
<comment type="function">
    <text evidence="3">Lignin degradation and detoxification of lignin-derived products.</text>
</comment>
<keyword evidence="13" id="KW-0439">Lignin degradation</keyword>
<dbReference type="Pfam" id="PF07732">
    <property type="entry name" value="Cu-oxidase_3"/>
    <property type="match status" value="1"/>
</dbReference>
<dbReference type="Proteomes" id="UP000729402">
    <property type="component" value="Unassembled WGS sequence"/>
</dbReference>
<evidence type="ECO:0000256" key="14">
    <source>
        <dbReference type="SAM" id="SignalP"/>
    </source>
</evidence>
<name>A0A8J5TCL5_ZIZPA</name>
<feature type="signal peptide" evidence="14">
    <location>
        <begin position="1"/>
        <end position="27"/>
    </location>
</feature>
<evidence type="ECO:0000313" key="18">
    <source>
        <dbReference type="EMBL" id="KAG8078458.1"/>
    </source>
</evidence>
<dbReference type="CDD" id="cd13897">
    <property type="entry name" value="CuRO_3_LCC_plant"/>
    <property type="match status" value="1"/>
</dbReference>
<comment type="subcellular location">
    <subcellularLocation>
        <location evidence="4">Secreted</location>
        <location evidence="4">Extracellular space</location>
        <location evidence="4">Apoplast</location>
    </subcellularLocation>
</comment>
<dbReference type="InterPro" id="IPR011707">
    <property type="entry name" value="Cu-oxidase-like_N"/>
</dbReference>
<keyword evidence="12" id="KW-0186">Copper</keyword>
<evidence type="ECO:0000256" key="11">
    <source>
        <dbReference type="ARBA" id="ARBA00023002"/>
    </source>
</evidence>
<dbReference type="AlphaFoldDB" id="A0A8J5TCL5"/>
<dbReference type="InterPro" id="IPR034285">
    <property type="entry name" value="CuRO_2_LCC"/>
</dbReference>
<dbReference type="InterPro" id="IPR034288">
    <property type="entry name" value="CuRO_1_LCC"/>
</dbReference>
<dbReference type="InterPro" id="IPR001117">
    <property type="entry name" value="Cu-oxidase_2nd"/>
</dbReference>
<dbReference type="InterPro" id="IPR011706">
    <property type="entry name" value="Cu-oxidase_C"/>
</dbReference>
<organism evidence="18 19">
    <name type="scientific">Zizania palustris</name>
    <name type="common">Northern wild rice</name>
    <dbReference type="NCBI Taxonomy" id="103762"/>
    <lineage>
        <taxon>Eukaryota</taxon>
        <taxon>Viridiplantae</taxon>
        <taxon>Streptophyta</taxon>
        <taxon>Embryophyta</taxon>
        <taxon>Tracheophyta</taxon>
        <taxon>Spermatophyta</taxon>
        <taxon>Magnoliopsida</taxon>
        <taxon>Liliopsida</taxon>
        <taxon>Poales</taxon>
        <taxon>Poaceae</taxon>
        <taxon>BOP clade</taxon>
        <taxon>Oryzoideae</taxon>
        <taxon>Oryzeae</taxon>
        <taxon>Zizaniinae</taxon>
        <taxon>Zizania</taxon>
    </lineage>
</organism>
<feature type="chain" id="PRO_5035232334" description="laccase" evidence="14">
    <location>
        <begin position="28"/>
        <end position="577"/>
    </location>
</feature>
<dbReference type="Pfam" id="PF00394">
    <property type="entry name" value="Cu-oxidase"/>
    <property type="match status" value="1"/>
</dbReference>
<evidence type="ECO:0000259" key="16">
    <source>
        <dbReference type="Pfam" id="PF07731"/>
    </source>
</evidence>
<dbReference type="GO" id="GO:0005507">
    <property type="term" value="F:copper ion binding"/>
    <property type="evidence" value="ECO:0007669"/>
    <property type="project" value="InterPro"/>
</dbReference>
<protein>
    <recommendedName>
        <fullName evidence="6">laccase</fullName>
        <ecNumber evidence="6">1.10.3.2</ecNumber>
    </recommendedName>
</protein>
<reference evidence="18" key="2">
    <citation type="submission" date="2021-02" db="EMBL/GenBank/DDBJ databases">
        <authorList>
            <person name="Kimball J.A."/>
            <person name="Haas M.W."/>
            <person name="Macchietto M."/>
            <person name="Kono T."/>
            <person name="Duquette J."/>
            <person name="Shao M."/>
        </authorList>
    </citation>
    <scope>NUCLEOTIDE SEQUENCE</scope>
    <source>
        <tissue evidence="18">Fresh leaf tissue</tissue>
    </source>
</reference>
<comment type="catalytic activity">
    <reaction evidence="1">
        <text>4 hydroquinone + O2 = 4 benzosemiquinone + 2 H2O</text>
        <dbReference type="Rhea" id="RHEA:11276"/>
        <dbReference type="ChEBI" id="CHEBI:15377"/>
        <dbReference type="ChEBI" id="CHEBI:15379"/>
        <dbReference type="ChEBI" id="CHEBI:17594"/>
        <dbReference type="ChEBI" id="CHEBI:17977"/>
        <dbReference type="EC" id="1.10.3.2"/>
    </reaction>
</comment>
<keyword evidence="10" id="KW-0677">Repeat</keyword>
<keyword evidence="19" id="KW-1185">Reference proteome</keyword>
<evidence type="ECO:0000256" key="1">
    <source>
        <dbReference type="ARBA" id="ARBA00000349"/>
    </source>
</evidence>